<dbReference type="PRINTS" id="PR00111">
    <property type="entry name" value="ABHYDROLASE"/>
</dbReference>
<dbReference type="GO" id="GO:0016787">
    <property type="term" value="F:hydrolase activity"/>
    <property type="evidence" value="ECO:0007669"/>
    <property type="project" value="UniProtKB-KW"/>
</dbReference>
<dbReference type="AlphaFoldDB" id="A0A7T2S711"/>
<reference evidence="2 3" key="1">
    <citation type="submission" date="2020-12" db="EMBL/GenBank/DDBJ databases">
        <title>FDA dAtabase for Regulatory Grade micrObial Sequences (FDA-ARGOS): Supporting development and validation of Infectious Disease Dx tests.</title>
        <authorList>
            <person name="Sproer C."/>
            <person name="Gronow S."/>
            <person name="Severitt S."/>
            <person name="Schroder I."/>
            <person name="Tallon L."/>
            <person name="Sadzewicz L."/>
            <person name="Zhao X."/>
            <person name="Boylan J."/>
            <person name="Ott S."/>
            <person name="Bowen H."/>
            <person name="Vavikolanu K."/>
            <person name="Mehta A."/>
            <person name="Aluvathingal J."/>
            <person name="Nadendla S."/>
            <person name="Lowell S."/>
            <person name="Myers T."/>
            <person name="Yan Y."/>
            <person name="Sichtig H."/>
        </authorList>
    </citation>
    <scope>NUCLEOTIDE SEQUENCE [LARGE SCALE GENOMIC DNA]</scope>
    <source>
        <strain evidence="2 3">FDAARGOS_909</strain>
    </source>
</reference>
<dbReference type="RefSeq" id="WP_197956752.1">
    <property type="nucleotide sequence ID" value="NZ_CP065668.1"/>
</dbReference>
<name>A0A7T2S711_DELAC</name>
<evidence type="ECO:0000313" key="3">
    <source>
        <dbReference type="Proteomes" id="UP000594778"/>
    </source>
</evidence>
<feature type="domain" description="AB hydrolase-1" evidence="1">
    <location>
        <begin position="26"/>
        <end position="257"/>
    </location>
</feature>
<dbReference type="Proteomes" id="UP000594778">
    <property type="component" value="Chromosome"/>
</dbReference>
<dbReference type="SUPFAM" id="SSF53474">
    <property type="entry name" value="alpha/beta-Hydrolases"/>
    <property type="match status" value="1"/>
</dbReference>
<organism evidence="2 3">
    <name type="scientific">Delftia acidovorans</name>
    <name type="common">Pseudomonas acidovorans</name>
    <name type="synonym">Comamonas acidovorans</name>
    <dbReference type="NCBI Taxonomy" id="80866"/>
    <lineage>
        <taxon>Bacteria</taxon>
        <taxon>Pseudomonadati</taxon>
        <taxon>Pseudomonadota</taxon>
        <taxon>Betaproteobacteria</taxon>
        <taxon>Burkholderiales</taxon>
        <taxon>Comamonadaceae</taxon>
        <taxon>Delftia</taxon>
    </lineage>
</organism>
<dbReference type="Pfam" id="PF00561">
    <property type="entry name" value="Abhydrolase_1"/>
    <property type="match status" value="1"/>
</dbReference>
<evidence type="ECO:0000259" key="1">
    <source>
        <dbReference type="Pfam" id="PF00561"/>
    </source>
</evidence>
<dbReference type="InterPro" id="IPR000073">
    <property type="entry name" value="AB_hydrolase_1"/>
</dbReference>
<evidence type="ECO:0000313" key="2">
    <source>
        <dbReference type="EMBL" id="QPS10109.1"/>
    </source>
</evidence>
<dbReference type="PANTHER" id="PTHR46438:SF11">
    <property type="entry name" value="LIPASE-RELATED"/>
    <property type="match status" value="1"/>
</dbReference>
<gene>
    <name evidence="2" type="ORF">I6G66_08955</name>
</gene>
<accession>A0A7T2S711</accession>
<sequence length="274" mass="30102">MNPQDHKLIQTGEFRTAYYEAGSGETIILIHGGGAGADACGNWKNCFPLFSRRARVLAMDMVGFGASDAPDPALFSYTQDARTAQAIAFIEAIGDGQPVHIVGNSMGGATALGVAMQRPELVRNIVLMGSAGLNRDLNAALAPVINYDFTLEGMRKIVGVLANPDLGMSEELLSYRYELSIQPARKAAYKATMGWVKERGGLHYEEAQIAAVKTRALVFAGKDDLVIPMEDNLRFLQLLDHSTGYFLPHCRHWAMMEYPEIFSRVTIDFLLLDR</sequence>
<keyword evidence="2" id="KW-0378">Hydrolase</keyword>
<protein>
    <submittedName>
        <fullName evidence="2">Alpha/beta fold hydrolase</fullName>
    </submittedName>
</protein>
<dbReference type="InterPro" id="IPR029058">
    <property type="entry name" value="AB_hydrolase_fold"/>
</dbReference>
<dbReference type="EMBL" id="CP065668">
    <property type="protein sequence ID" value="QPS10109.1"/>
    <property type="molecule type" value="Genomic_DNA"/>
</dbReference>
<dbReference type="Gene3D" id="3.40.50.1820">
    <property type="entry name" value="alpha/beta hydrolase"/>
    <property type="match status" value="1"/>
</dbReference>
<proteinExistence type="predicted"/>
<dbReference type="PANTHER" id="PTHR46438">
    <property type="entry name" value="ALPHA/BETA-HYDROLASES SUPERFAMILY PROTEIN"/>
    <property type="match status" value="1"/>
</dbReference>